<feature type="coiled-coil region" evidence="1">
    <location>
        <begin position="435"/>
        <end position="483"/>
    </location>
</feature>
<sequence length="543" mass="60258">MACGKPFSLAVPILGSIYHGLNNISRSPKPSYSGSFFRAHYLYSWLAYYFGTHHNLDLALPGPLMTVFSSSQSSKLFKDKEAQDLIHEGTTTRVGCTVPNKNKNIAFLMMGSSRFPSLATSSPFALATFLKSQVLTPCLPLNWRDLVTRAFRSWWSKVTSNDLRDKVDVLCASIETDPNKSRKSQEHAGDTSAPRPKTNAGGKRSHEPLSRQGNSKSMTAKDVSQGGSSSDGESDVNYKHKRRSKRRSDVVDEEDIVLNDADSFGDLQDFPIVPTNIPLAEAILPLPRPTAGKGKAIRISTNKVCDNSPSLPRKEIQSPTQSLKSVDGPHSLELASNALEVRQSVGDDRTASSQRAQYLAMLQASPYSEVPKRFEEASMVYRGIQNLKGDPAPLKRKVESYVCSVKSYLALEEAAAKRQRSEQVTRDILAQSEFLKQAESNLAIEQKRQEQLKEQDALVTKRVEDLEAELTKACEEKNRLTDDLMASKGSITSIEEQMNVAKQILDDLHATPILSADEIVQLEQQKVQLQELQSMLKPSEWID</sequence>
<evidence type="ECO:0000313" key="3">
    <source>
        <dbReference type="EnsemblPlants" id="AUR62026536-RA:cds"/>
    </source>
</evidence>
<dbReference type="AlphaFoldDB" id="A0A803MBR9"/>
<evidence type="ECO:0008006" key="5">
    <source>
        <dbReference type="Google" id="ProtNLM"/>
    </source>
</evidence>
<keyword evidence="4" id="KW-1185">Reference proteome</keyword>
<dbReference type="Proteomes" id="UP000596660">
    <property type="component" value="Unplaced"/>
</dbReference>
<dbReference type="SMR" id="A0A803MBR9"/>
<keyword evidence="1" id="KW-0175">Coiled coil</keyword>
<feature type="compositionally biased region" description="Low complexity" evidence="2">
    <location>
        <begin position="222"/>
        <end position="231"/>
    </location>
</feature>
<reference evidence="3" key="2">
    <citation type="submission" date="2021-03" db="UniProtKB">
        <authorList>
            <consortium name="EnsemblPlants"/>
        </authorList>
    </citation>
    <scope>IDENTIFICATION</scope>
</reference>
<name>A0A803MBR9_CHEQI</name>
<evidence type="ECO:0000313" key="4">
    <source>
        <dbReference type="Proteomes" id="UP000596660"/>
    </source>
</evidence>
<organism evidence="3 4">
    <name type="scientific">Chenopodium quinoa</name>
    <name type="common">Quinoa</name>
    <dbReference type="NCBI Taxonomy" id="63459"/>
    <lineage>
        <taxon>Eukaryota</taxon>
        <taxon>Viridiplantae</taxon>
        <taxon>Streptophyta</taxon>
        <taxon>Embryophyta</taxon>
        <taxon>Tracheophyta</taxon>
        <taxon>Spermatophyta</taxon>
        <taxon>Magnoliopsida</taxon>
        <taxon>eudicotyledons</taxon>
        <taxon>Gunneridae</taxon>
        <taxon>Pentapetalae</taxon>
        <taxon>Caryophyllales</taxon>
        <taxon>Chenopodiaceae</taxon>
        <taxon>Chenopodioideae</taxon>
        <taxon>Atripliceae</taxon>
        <taxon>Chenopodium</taxon>
    </lineage>
</organism>
<dbReference type="EnsemblPlants" id="AUR62026536-RA">
    <property type="protein sequence ID" value="AUR62026536-RA:cds"/>
    <property type="gene ID" value="AUR62026536"/>
</dbReference>
<dbReference type="Gramene" id="AUR62026536-RA">
    <property type="protein sequence ID" value="AUR62026536-RA:cds"/>
    <property type="gene ID" value="AUR62026536"/>
</dbReference>
<dbReference type="PANTHER" id="PTHR36607:SF23">
    <property type="entry name" value="AMINOTRANSFERASE-LIKE PLANT MOBILE DOMAIN-CONTAINING PROTEIN"/>
    <property type="match status" value="1"/>
</dbReference>
<protein>
    <recommendedName>
        <fullName evidence="5">Aminotransferase-like plant mobile domain-containing protein</fullName>
    </recommendedName>
</protein>
<feature type="compositionally biased region" description="Basic and acidic residues" evidence="2">
    <location>
        <begin position="177"/>
        <end position="189"/>
    </location>
</feature>
<reference evidence="3" key="1">
    <citation type="journal article" date="2017" name="Nature">
        <title>The genome of Chenopodium quinoa.</title>
        <authorList>
            <person name="Jarvis D.E."/>
            <person name="Ho Y.S."/>
            <person name="Lightfoot D.J."/>
            <person name="Schmoeckel S.M."/>
            <person name="Li B."/>
            <person name="Borm T.J.A."/>
            <person name="Ohyanagi H."/>
            <person name="Mineta K."/>
            <person name="Michell C.T."/>
            <person name="Saber N."/>
            <person name="Kharbatia N.M."/>
            <person name="Rupper R.R."/>
            <person name="Sharp A.R."/>
            <person name="Dally N."/>
            <person name="Boughton B.A."/>
            <person name="Woo Y.H."/>
            <person name="Gao G."/>
            <person name="Schijlen E.G.W.M."/>
            <person name="Guo X."/>
            <person name="Momin A.A."/>
            <person name="Negrao S."/>
            <person name="Al-Babili S."/>
            <person name="Gehring C."/>
            <person name="Roessner U."/>
            <person name="Jung C."/>
            <person name="Murphy K."/>
            <person name="Arold S.T."/>
            <person name="Gojobori T."/>
            <person name="van der Linden C.G."/>
            <person name="van Loo E.N."/>
            <person name="Jellen E.N."/>
            <person name="Maughan P.J."/>
            <person name="Tester M."/>
        </authorList>
    </citation>
    <scope>NUCLEOTIDE SEQUENCE [LARGE SCALE GENOMIC DNA]</scope>
    <source>
        <strain evidence="3">cv. PI 614886</strain>
    </source>
</reference>
<dbReference type="PANTHER" id="PTHR36607">
    <property type="entry name" value="1,2-DIHYDROXY-3-KETO-5-METHYLTHIOPENTENE DIOXYGENASE 4"/>
    <property type="match status" value="1"/>
</dbReference>
<evidence type="ECO:0000256" key="1">
    <source>
        <dbReference type="SAM" id="Coils"/>
    </source>
</evidence>
<accession>A0A803MBR9</accession>
<feature type="region of interest" description="Disordered" evidence="2">
    <location>
        <begin position="303"/>
        <end position="328"/>
    </location>
</feature>
<proteinExistence type="predicted"/>
<feature type="region of interest" description="Disordered" evidence="2">
    <location>
        <begin position="176"/>
        <end position="250"/>
    </location>
</feature>
<evidence type="ECO:0000256" key="2">
    <source>
        <dbReference type="SAM" id="MobiDB-lite"/>
    </source>
</evidence>